<keyword evidence="2 4" id="KW-1133">Transmembrane helix</keyword>
<evidence type="ECO:0000313" key="7">
    <source>
        <dbReference type="Proteomes" id="UP000547674"/>
    </source>
</evidence>
<dbReference type="InterPro" id="IPR036259">
    <property type="entry name" value="MFS_trans_sf"/>
</dbReference>
<feature type="transmembrane region" description="Helical" evidence="4">
    <location>
        <begin position="352"/>
        <end position="374"/>
    </location>
</feature>
<feature type="transmembrane region" description="Helical" evidence="4">
    <location>
        <begin position="86"/>
        <end position="108"/>
    </location>
</feature>
<evidence type="ECO:0000313" key="6">
    <source>
        <dbReference type="EMBL" id="NNF07300.1"/>
    </source>
</evidence>
<evidence type="ECO:0000256" key="4">
    <source>
        <dbReference type="SAM" id="Phobius"/>
    </source>
</evidence>
<dbReference type="Gene3D" id="1.20.1250.20">
    <property type="entry name" value="MFS general substrate transporter like domains"/>
    <property type="match status" value="2"/>
</dbReference>
<dbReference type="PANTHER" id="PTHR23525">
    <property type="entry name" value="TRANSPORTER, PUTATIVE-RELATED"/>
    <property type="match status" value="1"/>
</dbReference>
<feature type="transmembrane region" description="Helical" evidence="4">
    <location>
        <begin position="61"/>
        <end position="80"/>
    </location>
</feature>
<reference evidence="6 7" key="1">
    <citation type="submission" date="2020-03" db="EMBL/GenBank/DDBJ databases">
        <title>Metabolic flexibility allows generalist bacteria to become dominant in a frequently disturbed ecosystem.</title>
        <authorList>
            <person name="Chen Y.-J."/>
            <person name="Leung P.M."/>
            <person name="Bay S.K."/>
            <person name="Hugenholtz P."/>
            <person name="Kessler A.J."/>
            <person name="Shelley G."/>
            <person name="Waite D.W."/>
            <person name="Cook P.L."/>
            <person name="Greening C."/>
        </authorList>
    </citation>
    <scope>NUCLEOTIDE SEQUENCE [LARGE SCALE GENOMIC DNA]</scope>
    <source>
        <strain evidence="6">SS_bin_28</strain>
    </source>
</reference>
<gene>
    <name evidence="6" type="ORF">HKN21_11115</name>
</gene>
<dbReference type="Pfam" id="PF07690">
    <property type="entry name" value="MFS_1"/>
    <property type="match status" value="2"/>
</dbReference>
<sequence>MAGTFFFGYGFGTFWVLLNLYLRELGLPESQIGRLLSAQSVGMLATALLAAYLLKRTSFRTMLTGAVVLSTLAYTGLSVLTETWGLLAAGFFAGAGFAVHHVVAAPFFMQNSSPRERIYLFGLSWALEVVASVIAIALGGLLAEYLGDRLDSPLLGLRITLLVATGLVCLALIPYSLLKKSGERRQETKEKGHGGGPRLIFKLALPSFLVGCGAGLIIPFLNLYFRDRFSVPTDGIGWIFAVAQALTAVGYLVGPAIANRIGMIRTVVAAELLSIPFFLTLAFTMSFPVAIVAFWFRGALMNMNHPVASNFAMEVVGKDRQAITNSILMMAWNGAWMISTQVGGILIENHGFALPILITVGLYFSSSLIYLYFFHNYEDRLGLRTRSSP</sequence>
<protein>
    <submittedName>
        <fullName evidence="6">MFS transporter</fullName>
    </submittedName>
</protein>
<evidence type="ECO:0000256" key="2">
    <source>
        <dbReference type="ARBA" id="ARBA00022989"/>
    </source>
</evidence>
<accession>A0A7Y2EA09</accession>
<feature type="transmembrane region" description="Helical" evidence="4">
    <location>
        <begin position="5"/>
        <end position="22"/>
    </location>
</feature>
<dbReference type="GO" id="GO:0022857">
    <property type="term" value="F:transmembrane transporter activity"/>
    <property type="evidence" value="ECO:0007669"/>
    <property type="project" value="InterPro"/>
</dbReference>
<dbReference type="PANTHER" id="PTHR23525:SF1">
    <property type="entry name" value="NODULIN-LIKE DOMAIN-CONTAINING PROTEIN"/>
    <property type="match status" value="1"/>
</dbReference>
<keyword evidence="1 4" id="KW-0812">Transmembrane</keyword>
<feature type="transmembrane region" description="Helical" evidence="4">
    <location>
        <begin position="120"/>
        <end position="143"/>
    </location>
</feature>
<comment type="caution">
    <text evidence="6">The sequence shown here is derived from an EMBL/GenBank/DDBJ whole genome shotgun (WGS) entry which is preliminary data.</text>
</comment>
<feature type="transmembrane region" description="Helical" evidence="4">
    <location>
        <begin position="236"/>
        <end position="258"/>
    </location>
</feature>
<keyword evidence="3 4" id="KW-0472">Membrane</keyword>
<feature type="transmembrane region" description="Helical" evidence="4">
    <location>
        <begin position="34"/>
        <end position="54"/>
    </location>
</feature>
<evidence type="ECO:0000256" key="3">
    <source>
        <dbReference type="ARBA" id="ARBA00023136"/>
    </source>
</evidence>
<feature type="transmembrane region" description="Helical" evidence="4">
    <location>
        <begin position="155"/>
        <end position="178"/>
    </location>
</feature>
<evidence type="ECO:0000259" key="5">
    <source>
        <dbReference type="PROSITE" id="PS50850"/>
    </source>
</evidence>
<dbReference type="InterPro" id="IPR011701">
    <property type="entry name" value="MFS"/>
</dbReference>
<feature type="domain" description="Major facilitator superfamily (MFS) profile" evidence="5">
    <location>
        <begin position="1"/>
        <end position="379"/>
    </location>
</feature>
<dbReference type="InterPro" id="IPR020846">
    <property type="entry name" value="MFS_dom"/>
</dbReference>
<feature type="transmembrane region" description="Helical" evidence="4">
    <location>
        <begin position="199"/>
        <end position="224"/>
    </location>
</feature>
<name>A0A7Y2EA09_UNCEI</name>
<dbReference type="EMBL" id="JABDJR010000446">
    <property type="protein sequence ID" value="NNF07300.1"/>
    <property type="molecule type" value="Genomic_DNA"/>
</dbReference>
<dbReference type="PROSITE" id="PS50850">
    <property type="entry name" value="MFS"/>
    <property type="match status" value="1"/>
</dbReference>
<proteinExistence type="predicted"/>
<dbReference type="Proteomes" id="UP000547674">
    <property type="component" value="Unassembled WGS sequence"/>
</dbReference>
<dbReference type="AlphaFoldDB" id="A0A7Y2EA09"/>
<dbReference type="SUPFAM" id="SSF103473">
    <property type="entry name" value="MFS general substrate transporter"/>
    <property type="match status" value="1"/>
</dbReference>
<feature type="transmembrane region" description="Helical" evidence="4">
    <location>
        <begin position="270"/>
        <end position="296"/>
    </location>
</feature>
<organism evidence="6 7">
    <name type="scientific">Eiseniibacteriota bacterium</name>
    <dbReference type="NCBI Taxonomy" id="2212470"/>
    <lineage>
        <taxon>Bacteria</taxon>
        <taxon>Candidatus Eiseniibacteriota</taxon>
    </lineage>
</organism>
<evidence type="ECO:0000256" key="1">
    <source>
        <dbReference type="ARBA" id="ARBA00022692"/>
    </source>
</evidence>